<keyword evidence="2" id="KW-1185">Reference proteome</keyword>
<organism evidence="1 2">
    <name type="scientific">Digitaria exilis</name>
    <dbReference type="NCBI Taxonomy" id="1010633"/>
    <lineage>
        <taxon>Eukaryota</taxon>
        <taxon>Viridiplantae</taxon>
        <taxon>Streptophyta</taxon>
        <taxon>Embryophyta</taxon>
        <taxon>Tracheophyta</taxon>
        <taxon>Spermatophyta</taxon>
        <taxon>Magnoliopsida</taxon>
        <taxon>Liliopsida</taxon>
        <taxon>Poales</taxon>
        <taxon>Poaceae</taxon>
        <taxon>PACMAD clade</taxon>
        <taxon>Panicoideae</taxon>
        <taxon>Panicodae</taxon>
        <taxon>Paniceae</taxon>
        <taxon>Anthephorinae</taxon>
        <taxon>Digitaria</taxon>
    </lineage>
</organism>
<gene>
    <name evidence="1" type="ORF">HU200_022806</name>
</gene>
<comment type="caution">
    <text evidence="1">The sequence shown here is derived from an EMBL/GenBank/DDBJ whole genome shotgun (WGS) entry which is preliminary data.</text>
</comment>
<accession>A0A835EYG4</accession>
<name>A0A835EYG4_9POAL</name>
<proteinExistence type="predicted"/>
<dbReference type="EMBL" id="JACEFO010001679">
    <property type="protein sequence ID" value="KAF8721862.1"/>
    <property type="molecule type" value="Genomic_DNA"/>
</dbReference>
<dbReference type="AlphaFoldDB" id="A0A835EYG4"/>
<reference evidence="1" key="1">
    <citation type="submission" date="2020-07" db="EMBL/GenBank/DDBJ databases">
        <title>Genome sequence and genetic diversity analysis of an under-domesticated orphan crop, white fonio (Digitaria exilis).</title>
        <authorList>
            <person name="Bennetzen J.L."/>
            <person name="Chen S."/>
            <person name="Ma X."/>
            <person name="Wang X."/>
            <person name="Yssel A.E.J."/>
            <person name="Chaluvadi S.R."/>
            <person name="Johnson M."/>
            <person name="Gangashetty P."/>
            <person name="Hamidou F."/>
            <person name="Sanogo M.D."/>
            <person name="Zwaenepoel A."/>
            <person name="Wallace J."/>
            <person name="Van De Peer Y."/>
            <person name="Van Deynze A."/>
        </authorList>
    </citation>
    <scope>NUCLEOTIDE SEQUENCE</scope>
    <source>
        <tissue evidence="1">Leaves</tissue>
    </source>
</reference>
<evidence type="ECO:0000313" key="2">
    <source>
        <dbReference type="Proteomes" id="UP000636709"/>
    </source>
</evidence>
<dbReference type="Proteomes" id="UP000636709">
    <property type="component" value="Unassembled WGS sequence"/>
</dbReference>
<protein>
    <submittedName>
        <fullName evidence="1">Uncharacterized protein</fullName>
    </submittedName>
</protein>
<sequence>MKTAAYALRLRWLWLQRTDANRPCRDLDLAFGQDPVVASMFQNSIDINLGDGHLALFWNDRWNGANSPYLIAPDLCKILRPKVVKNRTVAQALAGRAWIADIVGPLTIEALRQYVYI</sequence>
<evidence type="ECO:0000313" key="1">
    <source>
        <dbReference type="EMBL" id="KAF8721862.1"/>
    </source>
</evidence>